<dbReference type="InterPro" id="IPR011990">
    <property type="entry name" value="TPR-like_helical_dom_sf"/>
</dbReference>
<evidence type="ECO:0000256" key="1">
    <source>
        <dbReference type="ARBA" id="ARBA00023015"/>
    </source>
</evidence>
<keyword evidence="6" id="KW-1185">Reference proteome</keyword>
<gene>
    <name evidence="5" type="ORF">SAMN05421842_1364</name>
</gene>
<evidence type="ECO:0000256" key="3">
    <source>
        <dbReference type="ARBA" id="ARBA00023163"/>
    </source>
</evidence>
<dbReference type="InterPro" id="IPR016032">
    <property type="entry name" value="Sig_transdc_resp-reg_C-effctor"/>
</dbReference>
<dbReference type="InterPro" id="IPR036388">
    <property type="entry name" value="WH-like_DNA-bd_sf"/>
</dbReference>
<dbReference type="OrthoDB" id="1137593at2"/>
<evidence type="ECO:0000256" key="2">
    <source>
        <dbReference type="ARBA" id="ARBA00023125"/>
    </source>
</evidence>
<dbReference type="RefSeq" id="WP_090094151.1">
    <property type="nucleotide sequence ID" value="NZ_FOMG01000036.1"/>
</dbReference>
<dbReference type="Gene3D" id="3.40.50.300">
    <property type="entry name" value="P-loop containing nucleotide triphosphate hydrolases"/>
    <property type="match status" value="1"/>
</dbReference>
<dbReference type="GO" id="GO:0003677">
    <property type="term" value="F:DNA binding"/>
    <property type="evidence" value="ECO:0007669"/>
    <property type="project" value="UniProtKB-KW"/>
</dbReference>
<dbReference type="PANTHER" id="PTHR44688:SF16">
    <property type="entry name" value="DNA-BINDING TRANSCRIPTIONAL ACTIVATOR DEVR_DOSR"/>
    <property type="match status" value="1"/>
</dbReference>
<dbReference type="EMBL" id="FOMG01000036">
    <property type="protein sequence ID" value="SFD35630.1"/>
    <property type="molecule type" value="Genomic_DNA"/>
</dbReference>
<dbReference type="InterPro" id="IPR000792">
    <property type="entry name" value="Tscrpt_reg_LuxR_C"/>
</dbReference>
<evidence type="ECO:0000313" key="6">
    <source>
        <dbReference type="Proteomes" id="UP000199263"/>
    </source>
</evidence>
<dbReference type="PANTHER" id="PTHR44688">
    <property type="entry name" value="DNA-BINDING TRANSCRIPTIONAL ACTIVATOR DEVR_DOSR"/>
    <property type="match status" value="1"/>
</dbReference>
<protein>
    <submittedName>
        <fullName evidence="5">LuxR family transcriptional regulator, maltose regulon positive regulatory protein</fullName>
    </submittedName>
</protein>
<dbReference type="PRINTS" id="PR00038">
    <property type="entry name" value="HTHLUXR"/>
</dbReference>
<evidence type="ECO:0000259" key="4">
    <source>
        <dbReference type="PROSITE" id="PS50043"/>
    </source>
</evidence>
<keyword evidence="2" id="KW-0238">DNA-binding</keyword>
<dbReference type="GO" id="GO:0006355">
    <property type="term" value="P:regulation of DNA-templated transcription"/>
    <property type="evidence" value="ECO:0007669"/>
    <property type="project" value="InterPro"/>
</dbReference>
<keyword evidence="3" id="KW-0804">Transcription</keyword>
<dbReference type="SMART" id="SM00421">
    <property type="entry name" value="HTH_LUXR"/>
    <property type="match status" value="1"/>
</dbReference>
<sequence length="822" mass="96285">MINKIFRPKIMHRRRIDKILSQIFEVPIFFISASMGYGKTTSVKNFIEKKKKIQTIWLDISNEENDGVLIWNKFCNSIKSTNFNLSKRLITYGFPRNNMEAHEIIDIIRDEIKQKTVIVIDDWYDKRTIYISYLIKAIVLEEIPNLHIVIISRNRPTDEYIELELKQKCRVMWQDDIAFTFNETVEFFEINKIILTEKEKKEVYEYTGGWTSATYLALLQYYNKNTFDNIPKATELIKTAVYDKFDEKTKQILLKLAPVEKFTLEQAVYITGNKKSNYVIKNLQSNNCFIKYDSKLKTYTLHSILRSALEEELLSSDVDLNKINNACGEWYYKNLKDIDAIEYYYKAKNFKRILDLMERNDTIDLTNLYKRIINSVFDELSMEEKISRPIAYLTYLFFYVLYGNPIVGEKLLCEAKTIYEVDENLKDKNQLLGEIIFLQSLLIMDDVKKMIEYHKKAYEFFGRGTSKIANDKMPITFGSPHFLCLYHTQKGNFKEMSEYFEQGIHYFIHISNGGGTGANYLMRAEYFFETGDLYNGELFAYKALYKAKSKNQTSIIICSIFLLLRICVNKNDRCEVRNKFNTLIKEYENLNIPRFLNGAKLALGYIDGITGNLQDMHNWNKDVEKSNSQMKSPVANMSYIILGLAMILKGNYIELEVQVETMLECYGKKNNIFGILYAYIFDSVAKYKLYDIQQAKNSLLKAIDLAKEDNIVMCFVELAPHILPILKDLEKENEYVKMLLPKCIKFNEIYEKNYCYVEKVELTPRELEVMQLVDEGYKQSEISEKLNIALITVKKHIASVYSKLNVKNKTIAIKILKEKGII</sequence>
<dbReference type="Gene3D" id="1.10.10.10">
    <property type="entry name" value="Winged helix-like DNA-binding domain superfamily/Winged helix DNA-binding domain"/>
    <property type="match status" value="1"/>
</dbReference>
<dbReference type="InterPro" id="IPR059106">
    <property type="entry name" value="WHD_MalT"/>
</dbReference>
<dbReference type="Gene3D" id="1.25.40.10">
    <property type="entry name" value="Tetratricopeptide repeat domain"/>
    <property type="match status" value="1"/>
</dbReference>
<dbReference type="Proteomes" id="UP000199263">
    <property type="component" value="Unassembled WGS sequence"/>
</dbReference>
<reference evidence="5 6" key="1">
    <citation type="submission" date="2016-10" db="EMBL/GenBank/DDBJ databases">
        <authorList>
            <person name="de Groot N.N."/>
        </authorList>
    </citation>
    <scope>NUCLEOTIDE SEQUENCE [LARGE SCALE GENOMIC DNA]</scope>
    <source>
        <strain evidence="5 6">DSM 12992</strain>
    </source>
</reference>
<dbReference type="STRING" id="119641.SAMN05421842_1364"/>
<dbReference type="SUPFAM" id="SSF52540">
    <property type="entry name" value="P-loop containing nucleoside triphosphate hydrolases"/>
    <property type="match status" value="1"/>
</dbReference>
<dbReference type="InterPro" id="IPR027417">
    <property type="entry name" value="P-loop_NTPase"/>
</dbReference>
<organism evidence="5 6">
    <name type="scientific">Clostridium uliginosum</name>
    <dbReference type="NCBI Taxonomy" id="119641"/>
    <lineage>
        <taxon>Bacteria</taxon>
        <taxon>Bacillati</taxon>
        <taxon>Bacillota</taxon>
        <taxon>Clostridia</taxon>
        <taxon>Eubacteriales</taxon>
        <taxon>Clostridiaceae</taxon>
        <taxon>Clostridium</taxon>
    </lineage>
</organism>
<name>A0A1I1RYB2_9CLOT</name>
<keyword evidence="1" id="KW-0805">Transcription regulation</keyword>
<dbReference type="PROSITE" id="PS50043">
    <property type="entry name" value="HTH_LUXR_2"/>
    <property type="match status" value="1"/>
</dbReference>
<dbReference type="AlphaFoldDB" id="A0A1I1RYB2"/>
<proteinExistence type="predicted"/>
<evidence type="ECO:0000313" key="5">
    <source>
        <dbReference type="EMBL" id="SFD35630.1"/>
    </source>
</evidence>
<dbReference type="SUPFAM" id="SSF46894">
    <property type="entry name" value="C-terminal effector domain of the bipartite response regulators"/>
    <property type="match status" value="1"/>
</dbReference>
<dbReference type="Pfam" id="PF25873">
    <property type="entry name" value="WHD_MalT"/>
    <property type="match status" value="1"/>
</dbReference>
<dbReference type="CDD" id="cd06170">
    <property type="entry name" value="LuxR_C_like"/>
    <property type="match status" value="1"/>
</dbReference>
<dbReference type="Pfam" id="PF00196">
    <property type="entry name" value="GerE"/>
    <property type="match status" value="1"/>
</dbReference>
<feature type="domain" description="HTH luxR-type" evidence="4">
    <location>
        <begin position="755"/>
        <end position="820"/>
    </location>
</feature>
<accession>A0A1I1RYB2</accession>